<gene>
    <name evidence="3" type="ORF">FOY91_19825</name>
</gene>
<keyword evidence="4" id="KW-1185">Reference proteome</keyword>
<organism evidence="3 4">
    <name type="scientific">Alterirhizorhabdus solaris</name>
    <dbReference type="NCBI Taxonomy" id="2529389"/>
    <lineage>
        <taxon>Bacteria</taxon>
        <taxon>Pseudomonadati</taxon>
        <taxon>Pseudomonadota</taxon>
        <taxon>Alphaproteobacteria</taxon>
        <taxon>Sphingomonadales</taxon>
        <taxon>Rhizorhabdaceae</taxon>
        <taxon>Alterirhizorhabdus</taxon>
    </lineage>
</organism>
<feature type="transmembrane region" description="Helical" evidence="2">
    <location>
        <begin position="63"/>
        <end position="84"/>
    </location>
</feature>
<proteinExistence type="predicted"/>
<reference evidence="3 4" key="1">
    <citation type="submission" date="2019-07" db="EMBL/GenBank/DDBJ databases">
        <title>Sphingomonas solaris sp. nov., isolated from a solar panel from Boston, Massachusetts.</title>
        <authorList>
            <person name="Tanner K."/>
            <person name="Pascual J."/>
            <person name="Mancuso C."/>
            <person name="Pereto J."/>
            <person name="Khalil A."/>
            <person name="Vilanova C."/>
        </authorList>
    </citation>
    <scope>NUCLEOTIDE SEQUENCE [LARGE SCALE GENOMIC DNA]</scope>
    <source>
        <strain evidence="3 4">R4DWN</strain>
    </source>
</reference>
<dbReference type="RefSeq" id="WP_145155586.1">
    <property type="nucleotide sequence ID" value="NZ_VNIM01000141.1"/>
</dbReference>
<dbReference type="EMBL" id="VNIM01000141">
    <property type="protein sequence ID" value="TVV70130.1"/>
    <property type="molecule type" value="Genomic_DNA"/>
</dbReference>
<feature type="region of interest" description="Disordered" evidence="1">
    <location>
        <begin position="1"/>
        <end position="42"/>
    </location>
</feature>
<dbReference type="AlphaFoldDB" id="A0A558QSL0"/>
<comment type="caution">
    <text evidence="3">The sequence shown here is derived from an EMBL/GenBank/DDBJ whole genome shotgun (WGS) entry which is preliminary data.</text>
</comment>
<protein>
    <submittedName>
        <fullName evidence="3">Uncharacterized protein</fullName>
    </submittedName>
</protein>
<feature type="compositionally biased region" description="Low complexity" evidence="1">
    <location>
        <begin position="1"/>
        <end position="29"/>
    </location>
</feature>
<evidence type="ECO:0000313" key="4">
    <source>
        <dbReference type="Proteomes" id="UP000318681"/>
    </source>
</evidence>
<evidence type="ECO:0000256" key="1">
    <source>
        <dbReference type="SAM" id="MobiDB-lite"/>
    </source>
</evidence>
<accession>A0A558QSL0</accession>
<keyword evidence="2" id="KW-1133">Transmembrane helix</keyword>
<evidence type="ECO:0000256" key="2">
    <source>
        <dbReference type="SAM" id="Phobius"/>
    </source>
</evidence>
<sequence>MSQEPAFPADAVPGAGAAALPPATTASHAGNDAVADASPANPGGELAGAGEAIAAASALKSNLWPAAGVAIGIGSAAVAAALLYRGRRS</sequence>
<name>A0A558QSL0_9SPHN</name>
<dbReference type="Proteomes" id="UP000318681">
    <property type="component" value="Unassembled WGS sequence"/>
</dbReference>
<keyword evidence="2" id="KW-0812">Transmembrane</keyword>
<evidence type="ECO:0000313" key="3">
    <source>
        <dbReference type="EMBL" id="TVV70130.1"/>
    </source>
</evidence>
<keyword evidence="2" id="KW-0472">Membrane</keyword>